<keyword evidence="3" id="KW-1185">Reference proteome</keyword>
<dbReference type="GO" id="GO:0016514">
    <property type="term" value="C:SWI/SNF complex"/>
    <property type="evidence" value="ECO:0007669"/>
    <property type="project" value="TreeGrafter"/>
</dbReference>
<feature type="compositionally biased region" description="Low complexity" evidence="1">
    <location>
        <begin position="594"/>
        <end position="615"/>
    </location>
</feature>
<dbReference type="GO" id="GO:0045893">
    <property type="term" value="P:positive regulation of DNA-templated transcription"/>
    <property type="evidence" value="ECO:0007669"/>
    <property type="project" value="TreeGrafter"/>
</dbReference>
<proteinExistence type="predicted"/>
<dbReference type="GeneID" id="120040168"/>
<feature type="compositionally biased region" description="Pro residues" evidence="1">
    <location>
        <begin position="1628"/>
        <end position="1678"/>
    </location>
</feature>
<dbReference type="InterPro" id="IPR015671">
    <property type="entry name" value="GSCR1_dom"/>
</dbReference>
<feature type="region of interest" description="Disordered" evidence="1">
    <location>
        <begin position="930"/>
        <end position="952"/>
    </location>
</feature>
<feature type="compositionally biased region" description="Low complexity" evidence="1">
    <location>
        <begin position="1899"/>
        <end position="1917"/>
    </location>
</feature>
<feature type="compositionally biased region" description="Pro residues" evidence="1">
    <location>
        <begin position="853"/>
        <end position="864"/>
    </location>
</feature>
<feature type="compositionally biased region" description="Polar residues" evidence="1">
    <location>
        <begin position="632"/>
        <end position="644"/>
    </location>
</feature>
<feature type="region of interest" description="Disordered" evidence="1">
    <location>
        <begin position="1515"/>
        <end position="1603"/>
    </location>
</feature>
<feature type="region of interest" description="Disordered" evidence="1">
    <location>
        <begin position="588"/>
        <end position="681"/>
    </location>
</feature>
<feature type="compositionally biased region" description="Polar residues" evidence="1">
    <location>
        <begin position="1152"/>
        <end position="1168"/>
    </location>
</feature>
<dbReference type="PANTHER" id="PTHR15572:SF1">
    <property type="entry name" value="BRD4-INTERACTING CHROMATIN-REMODELING COMPLEX-ASSOCIATED PROTEIN"/>
    <property type="match status" value="1"/>
</dbReference>
<dbReference type="InterPro" id="IPR052438">
    <property type="entry name" value="Chromatin_remod/trans_coact"/>
</dbReference>
<feature type="compositionally biased region" description="Low complexity" evidence="1">
    <location>
        <begin position="1516"/>
        <end position="1530"/>
    </location>
</feature>
<dbReference type="Proteomes" id="UP000808372">
    <property type="component" value="Unplaced"/>
</dbReference>
<gene>
    <name evidence="4" type="primary">LOC120040168</name>
</gene>
<dbReference type="RefSeq" id="XP_038841341.1">
    <property type="nucleotide sequence ID" value="XM_038985413.1"/>
</dbReference>
<feature type="compositionally biased region" description="Low complexity" evidence="1">
    <location>
        <begin position="1870"/>
        <end position="1884"/>
    </location>
</feature>
<evidence type="ECO:0000256" key="1">
    <source>
        <dbReference type="SAM" id="MobiDB-lite"/>
    </source>
</evidence>
<reference evidence="4" key="1">
    <citation type="submission" date="2025-08" db="UniProtKB">
        <authorList>
            <consortium name="RefSeq"/>
        </authorList>
    </citation>
    <scope>IDENTIFICATION</scope>
    <source>
        <tissue evidence="4">White muscle</tissue>
    </source>
</reference>
<feature type="domain" description="GLTSCR protein conserved" evidence="2">
    <location>
        <begin position="1356"/>
        <end position="1438"/>
    </location>
</feature>
<evidence type="ECO:0000313" key="4">
    <source>
        <dbReference type="RefSeq" id="XP_038841341.1"/>
    </source>
</evidence>
<feature type="compositionally biased region" description="Low complexity" evidence="1">
    <location>
        <begin position="645"/>
        <end position="666"/>
    </location>
</feature>
<feature type="compositionally biased region" description="Polar residues" evidence="1">
    <location>
        <begin position="795"/>
        <end position="811"/>
    </location>
</feature>
<organism evidence="3 4">
    <name type="scientific">Salvelinus namaycush</name>
    <name type="common">Lake trout</name>
    <name type="synonym">Salmo namaycush</name>
    <dbReference type="NCBI Taxonomy" id="8040"/>
    <lineage>
        <taxon>Eukaryota</taxon>
        <taxon>Metazoa</taxon>
        <taxon>Chordata</taxon>
        <taxon>Craniata</taxon>
        <taxon>Vertebrata</taxon>
        <taxon>Euteleostomi</taxon>
        <taxon>Actinopterygii</taxon>
        <taxon>Neopterygii</taxon>
        <taxon>Teleostei</taxon>
        <taxon>Protacanthopterygii</taxon>
        <taxon>Salmoniformes</taxon>
        <taxon>Salmonidae</taxon>
        <taxon>Salmoninae</taxon>
        <taxon>Salvelinus</taxon>
    </lineage>
</organism>
<feature type="compositionally biased region" description="Low complexity" evidence="1">
    <location>
        <begin position="1679"/>
        <end position="1841"/>
    </location>
</feature>
<protein>
    <submittedName>
        <fullName evidence="4">BRD4-interacting chromatin-remodeling complex-associated protein-like</fullName>
    </submittedName>
</protein>
<feature type="compositionally biased region" description="Basic residues" evidence="1">
    <location>
        <begin position="2089"/>
        <end position="2098"/>
    </location>
</feature>
<dbReference type="Pfam" id="PF15249">
    <property type="entry name" value="GLTSCR1"/>
    <property type="match status" value="2"/>
</dbReference>
<sequence>MEARARLSRRPRAACTSIVSVDMDDEDGRCLLDVICDPEALNDFLHGSEIHCHVPEVPPPVQLSSNEQQGLPRVSVDLDFLEDDVILGGSPGDDGSNGIGGNAMVPCDILQQSLAEANITEQSLQEAEAELDLGSFDLTMPGLTQVVQTLPCTDSLTGPGGTAVGVGLPIFPGAPDSSATPPQATADMLGSVLAQQGLEFGPQVMNKAQAISMQPFMQQVAGLGNVTLQPITSLQALPNGCQSGHLGLGQIQVMGQPTVMTMNQSGQPILAKGMGGYQLHQPGPEAQVPGGQGGLGGGLLIQGGKATLGPPALNGPAVCGGSSTTGTLVGFSSPGLAQHGQNHPQGQIMQNLIIQRTPTPIQPKPPQGGAAIQPKLFKQQQTQPHAFQNDSNKPLGGQVPVSAAQNVTFLTGKPGSNVVLTSQAGVSQQALFKQQTAHHPSGKALSVHLLNQPGSIMLGGQNHQFLLPQQLAGGQILTQHPGGHIITSQGPGGQLIANQILAQHQNINLGQVLMSQGHIQLQPGQMGVGHQLFQMPVTLSQSQTHPVTGHQTHPVTGHQAHTVIQGMPLQNSLAMLSQVEGVSPAVSLQPALQPQPGGVPSSGMGGAAAMAQGQPGESGSCTDQAAHPGQPPQHSSILSMQTGPSVSVAVSVPSSSPSLSVSTTSAQQQHSPGSRVLFTGPQGSSMILSQEHLQMFLQQDQRQTENDPAPSLSVGVPASVIVSSNSSSGHTPSGLDSQLAEAAVVNQMPQAAGQQLKLQSLSPSQPLASHTAPPLSDSPQPSPFPLQSPHHHGQSRTPSQPQTPVRSCTPSSLPPMFIIHNQIPGSPQPAQQQQQQQHIQSRPPSQPALYQPDVPPPTCSPKPPQTLQGPPAGFQFTVPEVGAPGGGVVKTQVPLQLQALSIAQPIAQPIAQSSPQQKLHQVQQNILLQAKQQQHSQPQTPPQQQAQFSSQQDVPALLIPQQQAQFSSQQDVPALLIPQQQAQFSSQQDVPALLIPQQQAQFSSQQDVPALLIPQQQAQFSSQQDVPALLIPQQQAQFSSQQDVPALLIPQQQAQFSSQQDVPALLIPQQQAQFSSQQDVPALLIPQQQAQFSSQQDVPALLIPQQQAQFSSQQASVLVKTPATASNDVQVFSGVQGQGRVEVNQGGVAPASFNQSGHQPGQQCLHQSVQSTPEGLIGQTGGRSLGMIQVIGSGLGHMMSTQQTTGLVSLQTQTATMKMPFSIAEPSKEARMLEQLRKQQGSVLHPDYSSSFQCFEDTLTRLVPYHLYQGTATAPHDYHRGTRTLTRLVPYHLYQGTATAPHDYHRGTHTLTRLVPYHLYQGTATAPHDYHRGTRTLTRLVPYHLLPPHDYHRGTHTLTRLVPYHLYQGTATAPHDYHRVDDEFERVSSQLLKRTQAMLDKYRHLLFEESTRLGPSAEMVMMDRMFIQEEKISLGQDRILARDRPEEYVANSKMLERESGSASMPQPQSFVSAEPSAVWSSVSAAGADKAPIPIAASTPAHFPSTKLVIKQGGAGASVSWSSSPVPVARSGSGVRQTSDTQSHSSSFSHGPPPPPSSNSSYRPFSSNSSYRPSSRPADEDDGDSLPQRTSKPPMKTYAARPRIGLKLKIKQEAGFSKVVHNTALDPVHTPPPPQPQAQPQPTPQPQAQPQPTPQPQAQPQPTPQPQAQPQPTPQPQAQPQPTTQPQAQPQPTTQPQAQPQPTTQPQAQPQPTTQPQSALTQPTTQPQSALTQPTTQPQSALTQPTTQPQSALTQPTTQPQSALTQPTTQPQSALTQPTTQPQSALTQPTTQPQSALTHPTTQPQSVLTQPTTQPQSTLTQPTTQPQSAQPQPTTQPQSTLTHPKARAVAALATPPSITTVIRTPPPTCNATSSATVSIATTQATPSPLQRVTAPPPPSSSSYHPWSSSSTTTPSSSSFTAQMNGTLEHHNVGGVERNPASTVTPPQTTCRLPLRKTYRENISPRVRPGVPGGGGDSVPYPRPSPSPPKSPLPPPSSSPSALSERTVIANVKLEKRGGSSREAGSHPYTEPSREAPRLGNSTSSSPGLVQGLEQMEVLYRGIKNTNPHLSDRSRDSEGDRGDRGADVGRCKRVSSKNHQRSGSGTFRMDQHAPGPPSTPSDASCYRDSSLPAKRCKSDSPDMDNASFSSGSPPHDESLNEHLQCAIDSILNLQGQAQGPTPRGAKGGSAKPHHSQRATGPQSSSNTHRPSVSSSSSSSSSSQVGGRGRNGGLVPQTQGR</sequence>
<feature type="region of interest" description="Disordered" evidence="1">
    <location>
        <begin position="1617"/>
        <end position="2238"/>
    </location>
</feature>
<evidence type="ECO:0000313" key="3">
    <source>
        <dbReference type="Proteomes" id="UP000808372"/>
    </source>
</evidence>
<feature type="region of interest" description="Disordered" evidence="1">
    <location>
        <begin position="762"/>
        <end position="874"/>
    </location>
</feature>
<dbReference type="PANTHER" id="PTHR15572">
    <property type="entry name" value="GLIOMA TUMOR SUPPRESSOR CANDIDATE REGION GENE 1"/>
    <property type="match status" value="1"/>
</dbReference>
<feature type="compositionally biased region" description="Basic and acidic residues" evidence="1">
    <location>
        <begin position="2068"/>
        <end position="2088"/>
    </location>
</feature>
<feature type="compositionally biased region" description="Polar residues" evidence="1">
    <location>
        <begin position="1938"/>
        <end position="1949"/>
    </location>
</feature>
<feature type="compositionally biased region" description="Low complexity" evidence="1">
    <location>
        <begin position="1557"/>
        <end position="1575"/>
    </location>
</feature>
<dbReference type="KEGG" id="snh:120040168"/>
<feature type="compositionally biased region" description="Low complexity" evidence="1">
    <location>
        <begin position="822"/>
        <end position="843"/>
    </location>
</feature>
<accession>A0A8U0QEQ2</accession>
<feature type="compositionally biased region" description="Pro residues" evidence="1">
    <location>
        <begin position="1979"/>
        <end position="1996"/>
    </location>
</feature>
<feature type="domain" description="GLTSCR protein conserved" evidence="2">
    <location>
        <begin position="1240"/>
        <end position="1278"/>
    </location>
</feature>
<name>A0A8U0QEQ2_SALNM</name>
<feature type="compositionally biased region" description="Low complexity" evidence="1">
    <location>
        <begin position="2201"/>
        <end position="2220"/>
    </location>
</feature>
<evidence type="ECO:0000259" key="2">
    <source>
        <dbReference type="Pfam" id="PF15249"/>
    </source>
</evidence>
<feature type="region of interest" description="Disordered" evidence="1">
    <location>
        <begin position="1149"/>
        <end position="1168"/>
    </location>
</feature>
<feature type="compositionally biased region" description="Low complexity" evidence="1">
    <location>
        <begin position="762"/>
        <end position="779"/>
    </location>
</feature>